<dbReference type="PANTHER" id="PTHR42852:SF13">
    <property type="entry name" value="PROTEIN DIPZ"/>
    <property type="match status" value="1"/>
</dbReference>
<dbReference type="InterPro" id="IPR050553">
    <property type="entry name" value="Thioredoxin_ResA/DsbE_sf"/>
</dbReference>
<dbReference type="Gene3D" id="3.40.30.10">
    <property type="entry name" value="Glutaredoxin"/>
    <property type="match status" value="1"/>
</dbReference>
<name>A0A1P8JSW2_9BURK</name>
<dbReference type="AlphaFoldDB" id="A0A1P8JSW2"/>
<dbReference type="KEGG" id="rhy:RD110_06210"/>
<evidence type="ECO:0000313" key="4">
    <source>
        <dbReference type="Proteomes" id="UP000186609"/>
    </source>
</evidence>
<gene>
    <name evidence="3" type="ORF">RD110_06210</name>
</gene>
<evidence type="ECO:0000256" key="1">
    <source>
        <dbReference type="SAM" id="Phobius"/>
    </source>
</evidence>
<feature type="transmembrane region" description="Helical" evidence="1">
    <location>
        <begin position="70"/>
        <end position="88"/>
    </location>
</feature>
<evidence type="ECO:0000259" key="2">
    <source>
        <dbReference type="PROSITE" id="PS51352"/>
    </source>
</evidence>
<feature type="transmembrane region" description="Helical" evidence="1">
    <location>
        <begin position="40"/>
        <end position="64"/>
    </location>
</feature>
<keyword evidence="1" id="KW-0812">Transmembrane</keyword>
<dbReference type="Pfam" id="PF00578">
    <property type="entry name" value="AhpC-TSA"/>
    <property type="match status" value="1"/>
</dbReference>
<evidence type="ECO:0000313" key="3">
    <source>
        <dbReference type="EMBL" id="APW36837.1"/>
    </source>
</evidence>
<reference evidence="3 4" key="1">
    <citation type="submission" date="2017-01" db="EMBL/GenBank/DDBJ databases">
        <authorList>
            <person name="Mah S.A."/>
            <person name="Swanson W.J."/>
            <person name="Moy G.W."/>
            <person name="Vacquier V.D."/>
        </authorList>
    </citation>
    <scope>NUCLEOTIDE SEQUENCE [LARGE SCALE GENOMIC DNA]</scope>
    <source>
        <strain evidence="3 4">DCY110</strain>
    </source>
</reference>
<sequence length="427" mass="45172">MMAFILSYLGGALTILAPCILPVLPFVFARADQPFTQSGLPLLAGMALAFTGVATLGAVAGHWAVEANEYGRFIAMALLAVAGLSLLLPRLAQTLAGPFVALGSRLANGSDGASNGASSPRGPAAGSFVLGLATGLLWTPCAGPILGLILTAAAIQGPSLHTSLLLLAYAAGALSSLALALIGGGRLLARVKRFSGHGEWVRKGIGAAVLAGVGAIALGLDTGALAEMSSGGAIRLEKALFDRFKPAVPAAPERAGFMTVAMPQPPAASRLVLPVEGRMQPLDGVVEWLNSPPLTAEQLHGKVVLVDFWTFGCINCRNALPYVREWHRKYKDQGLVVIGVHAPEFAFEKNLANVKRAVRDLGVQFPVAVDNNFAVWRAFNNQYWPAHYFIDAKGNIRFHHFGEGEYEKSEQVIRQLLEEAHKENTTS</sequence>
<dbReference type="PROSITE" id="PS51352">
    <property type="entry name" value="THIOREDOXIN_2"/>
    <property type="match status" value="1"/>
</dbReference>
<dbReference type="GO" id="GO:0016209">
    <property type="term" value="F:antioxidant activity"/>
    <property type="evidence" value="ECO:0007669"/>
    <property type="project" value="InterPro"/>
</dbReference>
<dbReference type="GO" id="GO:0016491">
    <property type="term" value="F:oxidoreductase activity"/>
    <property type="evidence" value="ECO:0007669"/>
    <property type="project" value="InterPro"/>
</dbReference>
<dbReference type="InterPro" id="IPR000866">
    <property type="entry name" value="AhpC/TSA"/>
</dbReference>
<dbReference type="PANTHER" id="PTHR42852">
    <property type="entry name" value="THIOL:DISULFIDE INTERCHANGE PROTEIN DSBE"/>
    <property type="match status" value="1"/>
</dbReference>
<dbReference type="InterPro" id="IPR036249">
    <property type="entry name" value="Thioredoxin-like_sf"/>
</dbReference>
<feature type="transmembrane region" description="Helical" evidence="1">
    <location>
        <begin position="167"/>
        <end position="188"/>
    </location>
</feature>
<dbReference type="SUPFAM" id="SSF52833">
    <property type="entry name" value="Thioredoxin-like"/>
    <property type="match status" value="1"/>
</dbReference>
<feature type="transmembrane region" description="Helical" evidence="1">
    <location>
        <begin position="6"/>
        <end position="28"/>
    </location>
</feature>
<keyword evidence="4" id="KW-1185">Reference proteome</keyword>
<dbReference type="CDD" id="cd03012">
    <property type="entry name" value="TlpA_like_DipZ_like"/>
    <property type="match status" value="1"/>
</dbReference>
<dbReference type="STRING" id="1842727.RD110_06210"/>
<dbReference type="EMBL" id="CP019236">
    <property type="protein sequence ID" value="APW36837.1"/>
    <property type="molecule type" value="Genomic_DNA"/>
</dbReference>
<protein>
    <submittedName>
        <fullName evidence="3">Cytochrome C biogenesis protein</fullName>
    </submittedName>
</protein>
<dbReference type="InterPro" id="IPR013766">
    <property type="entry name" value="Thioredoxin_domain"/>
</dbReference>
<proteinExistence type="predicted"/>
<accession>A0A1P8JSW2</accession>
<organism evidence="3 4">
    <name type="scientific">Rhodoferax koreensis</name>
    <dbReference type="NCBI Taxonomy" id="1842727"/>
    <lineage>
        <taxon>Bacteria</taxon>
        <taxon>Pseudomonadati</taxon>
        <taxon>Pseudomonadota</taxon>
        <taxon>Betaproteobacteria</taxon>
        <taxon>Burkholderiales</taxon>
        <taxon>Comamonadaceae</taxon>
        <taxon>Rhodoferax</taxon>
    </lineage>
</organism>
<feature type="transmembrane region" description="Helical" evidence="1">
    <location>
        <begin position="128"/>
        <end position="155"/>
    </location>
</feature>
<dbReference type="OrthoDB" id="9811352at2"/>
<keyword evidence="1" id="KW-0472">Membrane</keyword>
<dbReference type="Proteomes" id="UP000186609">
    <property type="component" value="Chromosome"/>
</dbReference>
<feature type="domain" description="Thioredoxin" evidence="2">
    <location>
        <begin position="258"/>
        <end position="418"/>
    </location>
</feature>
<keyword evidence="1" id="KW-1133">Transmembrane helix</keyword>